<keyword evidence="12" id="KW-1185">Reference proteome</keyword>
<evidence type="ECO:0000256" key="5">
    <source>
        <dbReference type="ARBA" id="ARBA00023224"/>
    </source>
</evidence>
<evidence type="ECO:0000259" key="8">
    <source>
        <dbReference type="PROSITE" id="PS50004"/>
    </source>
</evidence>
<dbReference type="GO" id="GO:0048015">
    <property type="term" value="P:phosphatidylinositol-mediated signaling"/>
    <property type="evidence" value="ECO:0007669"/>
    <property type="project" value="TreeGrafter"/>
</dbReference>
<dbReference type="SMART" id="SM00149">
    <property type="entry name" value="PLCYc"/>
    <property type="match status" value="1"/>
</dbReference>
<dbReference type="PANTHER" id="PTHR10336">
    <property type="entry name" value="PHOSPHOINOSITIDE-SPECIFIC PHOSPHOLIPASE C FAMILY PROTEIN"/>
    <property type="match status" value="1"/>
</dbReference>
<feature type="compositionally biased region" description="Low complexity" evidence="7">
    <location>
        <begin position="551"/>
        <end position="581"/>
    </location>
</feature>
<feature type="region of interest" description="Disordered" evidence="7">
    <location>
        <begin position="508"/>
        <end position="583"/>
    </location>
</feature>
<reference evidence="11" key="1">
    <citation type="submission" date="2020-05" db="EMBL/GenBank/DDBJ databases">
        <title>Mycena genomes resolve the evolution of fungal bioluminescence.</title>
        <authorList>
            <person name="Tsai I.J."/>
        </authorList>
    </citation>
    <scope>NUCLEOTIDE SEQUENCE</scope>
    <source>
        <strain evidence="11">171206Taipei</strain>
    </source>
</reference>
<keyword evidence="5" id="KW-0807">Transducer</keyword>
<dbReference type="CDD" id="cd00275">
    <property type="entry name" value="C2_PLC_like"/>
    <property type="match status" value="1"/>
</dbReference>
<dbReference type="OrthoDB" id="269822at2759"/>
<dbReference type="PANTHER" id="PTHR10336:SF36">
    <property type="entry name" value="1-PHOSPHATIDYLINOSITOL 4,5-BISPHOSPHATE PHOSPHODIESTERASE BETA-4"/>
    <property type="match status" value="1"/>
</dbReference>
<dbReference type="SUPFAM" id="SSF49562">
    <property type="entry name" value="C2 domain (Calcium/lipid-binding domain, CaLB)"/>
    <property type="match status" value="1"/>
</dbReference>
<dbReference type="Gene3D" id="2.60.40.150">
    <property type="entry name" value="C2 domain"/>
    <property type="match status" value="1"/>
</dbReference>
<comment type="catalytic activity">
    <reaction evidence="6">
        <text>a 1,2-diacyl-sn-glycero-3-phospho-(1D-myo-inositol-4,5-bisphosphate) + H2O = 1D-myo-inositol 1,4,5-trisphosphate + a 1,2-diacyl-sn-glycerol + H(+)</text>
        <dbReference type="Rhea" id="RHEA:33179"/>
        <dbReference type="ChEBI" id="CHEBI:15377"/>
        <dbReference type="ChEBI" id="CHEBI:15378"/>
        <dbReference type="ChEBI" id="CHEBI:17815"/>
        <dbReference type="ChEBI" id="CHEBI:58456"/>
        <dbReference type="ChEBI" id="CHEBI:203600"/>
        <dbReference type="EC" id="3.1.4.11"/>
    </reaction>
</comment>
<evidence type="ECO:0000256" key="1">
    <source>
        <dbReference type="ARBA" id="ARBA00012368"/>
    </source>
</evidence>
<dbReference type="RefSeq" id="XP_037217807.1">
    <property type="nucleotide sequence ID" value="XM_037366395.1"/>
</dbReference>
<dbReference type="InterPro" id="IPR000909">
    <property type="entry name" value="PLipase_C_PInositol-sp_X_dom"/>
</dbReference>
<feature type="compositionally biased region" description="Basic residues" evidence="7">
    <location>
        <begin position="541"/>
        <end position="550"/>
    </location>
</feature>
<feature type="compositionally biased region" description="Polar residues" evidence="7">
    <location>
        <begin position="511"/>
        <end position="527"/>
    </location>
</feature>
<accession>A0A8H6SDH0</accession>
<proteinExistence type="predicted"/>
<evidence type="ECO:0000256" key="4">
    <source>
        <dbReference type="ARBA" id="ARBA00023098"/>
    </source>
</evidence>
<evidence type="ECO:0000313" key="11">
    <source>
        <dbReference type="EMBL" id="KAF7297448.1"/>
    </source>
</evidence>
<dbReference type="GO" id="GO:0005509">
    <property type="term" value="F:calcium ion binding"/>
    <property type="evidence" value="ECO:0007669"/>
    <property type="project" value="InterPro"/>
</dbReference>
<dbReference type="SMART" id="SM00148">
    <property type="entry name" value="PLCXc"/>
    <property type="match status" value="1"/>
</dbReference>
<dbReference type="PRINTS" id="PR00390">
    <property type="entry name" value="PHPHLIPASEC"/>
</dbReference>
<dbReference type="Gene3D" id="2.30.29.30">
    <property type="entry name" value="Pleckstrin-homology domain (PH domain)/Phosphotyrosine-binding domain (PTB)"/>
    <property type="match status" value="1"/>
</dbReference>
<dbReference type="SMART" id="SM00239">
    <property type="entry name" value="C2"/>
    <property type="match status" value="1"/>
</dbReference>
<dbReference type="CDD" id="cd08598">
    <property type="entry name" value="PI-PLC1c_yeast"/>
    <property type="match status" value="1"/>
</dbReference>
<comment type="caution">
    <text evidence="11">The sequence shown here is derived from an EMBL/GenBank/DDBJ whole genome shotgun (WGS) entry which is preliminary data.</text>
</comment>
<dbReference type="InterPro" id="IPR001192">
    <property type="entry name" value="PI-PLC_fam"/>
</dbReference>
<dbReference type="InterPro" id="IPR001711">
    <property type="entry name" value="PLipase_C_Pinositol-sp_Y"/>
</dbReference>
<evidence type="ECO:0000256" key="7">
    <source>
        <dbReference type="SAM" id="MobiDB-lite"/>
    </source>
</evidence>
<sequence length="868" mass="97309">MSLPTTLPMLRKATRLLTPTASPGIRATIRRRFSRSMSRQPSEETPRSSTSSAEETVPQFKVLQDGIYLTKISTKRQRKLLFRLDRERGQLIWESKVKKCIPVDAIREMRTGPEAQNYRAHLLQPPLEDYEERWLTVVYVVQATYKTLHLVAPSKELMDSFVQALYKLYAIRSELIDSLNDGERLEAAWERHYWNGCGMVFDDIRRLCRRMNVGQDDATLQSLFKEANLRNDGCLDLDEFRSFARMLRARPEVERIYNRLTKKHNHCFDFDAFRAFMVDVQCSTLGTSQLQAIFYSYVDTVSTSSTPAIMPLESFTAFLISGDNPAFQEHSSTILSHKRRPSLMSPSVPSFNEASQDMTRPLSEYYISCSHNTYLSGHQLVGESTVEGYIRALQAGCRSVEIDIHPGTPAPIVTHGNTLTSKLSLRAVCEAIDKYAFVASPYPLIISAEIHCSVVQQDMIVDTMSEVFGDKLIRMPLGERIAVGQLPSPEDLRFKILVKAKNVHIGHEETNSGVSEPASHTSSYSTGDDSEAGRDSSLLRVIKHVRRRSRGSSQSESSPPSAYLPLPPVSRSSSSAGSDNSTKPKISPALLSLLVYTVGVKYRGINKKEDYAPEHMFSLSETMANKILRSPAGMALDLVKHTRTHLVRGYPKGSRVASSNFLPHNSWSMGLQLLAMNWQTTDVGWLINYAMFQRNGGVGYVLKPPALRLPNHKQLLSKTSQHVLELTVISAQQLPSLQNRNTLDPYVEVSLYFPESTGFAAQSLLLQPPTSAVMPVRRTCTVKNNGFNPVWEEKLMIPFTCVGDMLDLVFVRIAVRQDGSSEEEVPLGVYCVSLACLPAGYRHLPLHDAQLSQFLFSSLFVKVAINDL</sequence>
<gene>
    <name evidence="11" type="ORF">MIND_00978500</name>
</gene>
<keyword evidence="2 6" id="KW-0378">Hydrolase</keyword>
<dbReference type="InterPro" id="IPR035892">
    <property type="entry name" value="C2_domain_sf"/>
</dbReference>
<dbReference type="CDD" id="cd13360">
    <property type="entry name" value="PH_PLC_fungal"/>
    <property type="match status" value="1"/>
</dbReference>
<dbReference type="Gene3D" id="1.10.238.10">
    <property type="entry name" value="EF-hand"/>
    <property type="match status" value="2"/>
</dbReference>
<protein>
    <recommendedName>
        <fullName evidence="1 6">Phosphoinositide phospholipase C</fullName>
        <ecNumber evidence="1 6">3.1.4.11</ecNumber>
    </recommendedName>
</protein>
<evidence type="ECO:0000259" key="9">
    <source>
        <dbReference type="PROSITE" id="PS50008"/>
    </source>
</evidence>
<organism evidence="11 12">
    <name type="scientific">Mycena indigotica</name>
    <dbReference type="NCBI Taxonomy" id="2126181"/>
    <lineage>
        <taxon>Eukaryota</taxon>
        <taxon>Fungi</taxon>
        <taxon>Dikarya</taxon>
        <taxon>Basidiomycota</taxon>
        <taxon>Agaricomycotina</taxon>
        <taxon>Agaricomycetes</taxon>
        <taxon>Agaricomycetidae</taxon>
        <taxon>Agaricales</taxon>
        <taxon>Marasmiineae</taxon>
        <taxon>Mycenaceae</taxon>
        <taxon>Mycena</taxon>
    </lineage>
</organism>
<evidence type="ECO:0000256" key="3">
    <source>
        <dbReference type="ARBA" id="ARBA00022963"/>
    </source>
</evidence>
<name>A0A8H6SDH0_9AGAR</name>
<dbReference type="GO" id="GO:0051209">
    <property type="term" value="P:release of sequestered calcium ion into cytosol"/>
    <property type="evidence" value="ECO:0007669"/>
    <property type="project" value="TreeGrafter"/>
</dbReference>
<dbReference type="SUPFAM" id="SSF50729">
    <property type="entry name" value="PH domain-like"/>
    <property type="match status" value="1"/>
</dbReference>
<dbReference type="InterPro" id="IPR011993">
    <property type="entry name" value="PH-like_dom_sf"/>
</dbReference>
<evidence type="ECO:0000256" key="2">
    <source>
        <dbReference type="ARBA" id="ARBA00022801"/>
    </source>
</evidence>
<dbReference type="PROSITE" id="PS50222">
    <property type="entry name" value="EF_HAND_2"/>
    <property type="match status" value="1"/>
</dbReference>
<evidence type="ECO:0000256" key="6">
    <source>
        <dbReference type="RuleBase" id="RU361133"/>
    </source>
</evidence>
<dbReference type="InterPro" id="IPR017946">
    <property type="entry name" value="PLC-like_Pdiesterase_TIM-brl"/>
</dbReference>
<feature type="domain" description="C2" evidence="8">
    <location>
        <begin position="703"/>
        <end position="848"/>
    </location>
</feature>
<dbReference type="Pfam" id="PF00387">
    <property type="entry name" value="PI-PLC-Y"/>
    <property type="match status" value="1"/>
</dbReference>
<dbReference type="Proteomes" id="UP000636479">
    <property type="component" value="Unassembled WGS sequence"/>
</dbReference>
<dbReference type="PROSITE" id="PS50004">
    <property type="entry name" value="C2"/>
    <property type="match status" value="1"/>
</dbReference>
<dbReference type="SUPFAM" id="SSF47473">
    <property type="entry name" value="EF-hand"/>
    <property type="match status" value="1"/>
</dbReference>
<dbReference type="InterPro" id="IPR037755">
    <property type="entry name" value="Plc1_PH"/>
</dbReference>
<feature type="region of interest" description="Disordered" evidence="7">
    <location>
        <begin position="27"/>
        <end position="56"/>
    </location>
</feature>
<dbReference type="InterPro" id="IPR002048">
    <property type="entry name" value="EF_hand_dom"/>
</dbReference>
<dbReference type="PROSITE" id="PS50008">
    <property type="entry name" value="PIPLC_Y_DOMAIN"/>
    <property type="match status" value="1"/>
</dbReference>
<dbReference type="PROSITE" id="PS50007">
    <property type="entry name" value="PIPLC_X_DOMAIN"/>
    <property type="match status" value="1"/>
</dbReference>
<dbReference type="GeneID" id="59348911"/>
<dbReference type="AlphaFoldDB" id="A0A8H6SDH0"/>
<dbReference type="InterPro" id="IPR011992">
    <property type="entry name" value="EF-hand-dom_pair"/>
</dbReference>
<feature type="domain" description="PI-PLC Y-box" evidence="9">
    <location>
        <begin position="590"/>
        <end position="708"/>
    </location>
</feature>
<dbReference type="Gene3D" id="3.20.20.190">
    <property type="entry name" value="Phosphatidylinositol (PI) phosphodiesterase"/>
    <property type="match status" value="1"/>
</dbReference>
<evidence type="ECO:0000259" key="10">
    <source>
        <dbReference type="PROSITE" id="PS50222"/>
    </source>
</evidence>
<dbReference type="EC" id="3.1.4.11" evidence="1 6"/>
<dbReference type="GO" id="GO:0016042">
    <property type="term" value="P:lipid catabolic process"/>
    <property type="evidence" value="ECO:0007669"/>
    <property type="project" value="UniProtKB-KW"/>
</dbReference>
<dbReference type="Pfam" id="PF00388">
    <property type="entry name" value="PI-PLC-X"/>
    <property type="match status" value="1"/>
</dbReference>
<keyword evidence="3 6" id="KW-0442">Lipid degradation</keyword>
<dbReference type="Pfam" id="PF00168">
    <property type="entry name" value="C2"/>
    <property type="match status" value="1"/>
</dbReference>
<evidence type="ECO:0000313" key="12">
    <source>
        <dbReference type="Proteomes" id="UP000636479"/>
    </source>
</evidence>
<feature type="domain" description="EF-hand" evidence="10">
    <location>
        <begin position="215"/>
        <end position="250"/>
    </location>
</feature>
<dbReference type="GO" id="GO:0004435">
    <property type="term" value="F:phosphatidylinositol-4,5-bisphosphate phospholipase C activity"/>
    <property type="evidence" value="ECO:0007669"/>
    <property type="project" value="UniProtKB-EC"/>
</dbReference>
<feature type="compositionally biased region" description="Low complexity" evidence="7">
    <location>
        <begin position="47"/>
        <end position="56"/>
    </location>
</feature>
<dbReference type="SUPFAM" id="SSF51695">
    <property type="entry name" value="PLC-like phosphodiesterases"/>
    <property type="match status" value="1"/>
</dbReference>
<keyword evidence="4 6" id="KW-0443">Lipid metabolism</keyword>
<dbReference type="InterPro" id="IPR000008">
    <property type="entry name" value="C2_dom"/>
</dbReference>
<dbReference type="EMBL" id="JACAZF010000008">
    <property type="protein sequence ID" value="KAF7297448.1"/>
    <property type="molecule type" value="Genomic_DNA"/>
</dbReference>